<dbReference type="InterPro" id="IPR001584">
    <property type="entry name" value="Integrase_cat-core"/>
</dbReference>
<dbReference type="KEGG" id="tsph:KIH39_15330"/>
<proteinExistence type="predicted"/>
<dbReference type="Gene3D" id="3.30.420.10">
    <property type="entry name" value="Ribonuclease H-like superfamily/Ribonuclease H"/>
    <property type="match status" value="1"/>
</dbReference>
<gene>
    <name evidence="2" type="ORF">KIH39_15330</name>
</gene>
<keyword evidence="3" id="KW-1185">Reference proteome</keyword>
<reference evidence="2" key="1">
    <citation type="submission" date="2021-05" db="EMBL/GenBank/DDBJ databases">
        <title>Complete genome sequence of the cellulolytic planctomycete Telmatocola sphagniphila SP2T and characterization of the first cellulase from planctomycetes.</title>
        <authorList>
            <person name="Rakitin A.L."/>
            <person name="Beletsky A.V."/>
            <person name="Naumoff D.G."/>
            <person name="Kulichevskaya I.S."/>
            <person name="Mardanov A.V."/>
            <person name="Ravin N.V."/>
            <person name="Dedysh S.N."/>
        </authorList>
    </citation>
    <scope>NUCLEOTIDE SEQUENCE</scope>
    <source>
        <strain evidence="2">SP2T</strain>
    </source>
</reference>
<name>A0A8E6B2J4_9BACT</name>
<dbReference type="PANTHER" id="PTHR46889">
    <property type="entry name" value="TRANSPOSASE INSF FOR INSERTION SEQUENCE IS3B-RELATED"/>
    <property type="match status" value="1"/>
</dbReference>
<evidence type="ECO:0000259" key="1">
    <source>
        <dbReference type="PROSITE" id="PS50994"/>
    </source>
</evidence>
<dbReference type="EMBL" id="CP074694">
    <property type="protein sequence ID" value="QVL30224.1"/>
    <property type="molecule type" value="Genomic_DNA"/>
</dbReference>
<evidence type="ECO:0000313" key="3">
    <source>
        <dbReference type="Proteomes" id="UP000676194"/>
    </source>
</evidence>
<sequence>MLKRQNRRVHLVGFMDDHSRFLVGYGLHASQSSALVLEVLRASMASYGTPEEILTDNGTQYVTWRGKSAFSKELEKRGIRQVVASPRHPQTLGKIERFWGTLWRECIESAIFIDMGDAQRRIGLFIDHYNFQRPHQGIDGLVPADRYFGAASEVRRSLQTRVAANALELARNGIPKQPFYLTGQVGGQPFSVHAEGERMILTRPEGERREIDVLYRGLIALWN</sequence>
<dbReference type="SUPFAM" id="SSF53098">
    <property type="entry name" value="Ribonuclease H-like"/>
    <property type="match status" value="1"/>
</dbReference>
<dbReference type="Pfam" id="PF13683">
    <property type="entry name" value="rve_3"/>
    <property type="match status" value="1"/>
</dbReference>
<feature type="domain" description="Integrase catalytic" evidence="1">
    <location>
        <begin position="1"/>
        <end position="151"/>
    </location>
</feature>
<organism evidence="2 3">
    <name type="scientific">Telmatocola sphagniphila</name>
    <dbReference type="NCBI Taxonomy" id="1123043"/>
    <lineage>
        <taxon>Bacteria</taxon>
        <taxon>Pseudomonadati</taxon>
        <taxon>Planctomycetota</taxon>
        <taxon>Planctomycetia</taxon>
        <taxon>Gemmatales</taxon>
        <taxon>Gemmataceae</taxon>
    </lineage>
</organism>
<dbReference type="InterPro" id="IPR012337">
    <property type="entry name" value="RNaseH-like_sf"/>
</dbReference>
<dbReference type="AlphaFoldDB" id="A0A8E6B2J4"/>
<dbReference type="GO" id="GO:0015074">
    <property type="term" value="P:DNA integration"/>
    <property type="evidence" value="ECO:0007669"/>
    <property type="project" value="InterPro"/>
</dbReference>
<dbReference type="GO" id="GO:0003676">
    <property type="term" value="F:nucleic acid binding"/>
    <property type="evidence" value="ECO:0007669"/>
    <property type="project" value="InterPro"/>
</dbReference>
<dbReference type="PROSITE" id="PS50994">
    <property type="entry name" value="INTEGRASE"/>
    <property type="match status" value="1"/>
</dbReference>
<dbReference type="InterPro" id="IPR050900">
    <property type="entry name" value="Transposase_IS3/IS150/IS904"/>
</dbReference>
<dbReference type="InterPro" id="IPR036397">
    <property type="entry name" value="RNaseH_sf"/>
</dbReference>
<accession>A0A8E6B2J4</accession>
<dbReference type="Proteomes" id="UP000676194">
    <property type="component" value="Chromosome"/>
</dbReference>
<evidence type="ECO:0000313" key="2">
    <source>
        <dbReference type="EMBL" id="QVL30224.1"/>
    </source>
</evidence>
<dbReference type="PANTHER" id="PTHR46889:SF4">
    <property type="entry name" value="TRANSPOSASE INSO FOR INSERTION SEQUENCE ELEMENT IS911B-RELATED"/>
    <property type="match status" value="1"/>
</dbReference>
<protein>
    <submittedName>
        <fullName evidence="2">Transposase family protein</fullName>
    </submittedName>
</protein>